<sequence length="117" mass="13526">MVILGYLYRFASNFAFLALVYLTLNFLSKYSERSIIAFLVLVYSSMRIVSTIRQFIFFQKIERLENEARTGSAEGSVRRQSAREVSRLRHEGELKSYIDLLFLTLIVLLCASKILTS</sequence>
<evidence type="ECO:0000313" key="2">
    <source>
        <dbReference type="EMBL" id="AEI05745.1"/>
    </source>
</evidence>
<dbReference type="AlphaFoldDB" id="F8BSV4"/>
<keyword evidence="1" id="KW-0812">Transmembrane</keyword>
<dbReference type="eggNOG" id="ENOG5032P71">
    <property type="taxonomic scope" value="Bacteria"/>
</dbReference>
<dbReference type="EMBL" id="CP002826">
    <property type="protein sequence ID" value="AEI05745.1"/>
    <property type="molecule type" value="Genomic_DNA"/>
</dbReference>
<dbReference type="RefSeq" id="WP_013912907.1">
    <property type="nucleotide sequence ID" value="NC_011386.1"/>
</dbReference>
<keyword evidence="1" id="KW-0472">Membrane</keyword>
<protein>
    <submittedName>
        <fullName evidence="2">Uncharacterized protein</fullName>
    </submittedName>
</protein>
<feature type="transmembrane region" description="Helical" evidence="1">
    <location>
        <begin position="97"/>
        <end position="116"/>
    </location>
</feature>
<keyword evidence="3" id="KW-1185">Reference proteome</keyword>
<accession>F8BSV4</accession>
<keyword evidence="1" id="KW-1133">Transmembrane helix</keyword>
<feature type="transmembrane region" description="Helical" evidence="1">
    <location>
        <begin position="36"/>
        <end position="56"/>
    </location>
</feature>
<evidence type="ECO:0000256" key="1">
    <source>
        <dbReference type="SAM" id="Phobius"/>
    </source>
</evidence>
<dbReference type="Proteomes" id="UP000007730">
    <property type="component" value="Chromosome"/>
</dbReference>
<dbReference type="OrthoDB" id="8240151at2"/>
<dbReference type="HOGENOM" id="CLU_1999552_0_0_5"/>
<feature type="transmembrane region" description="Helical" evidence="1">
    <location>
        <begin position="6"/>
        <end position="24"/>
    </location>
</feature>
<dbReference type="KEGG" id="ocg:OCA5_c10260"/>
<evidence type="ECO:0000313" key="3">
    <source>
        <dbReference type="Proteomes" id="UP000007730"/>
    </source>
</evidence>
<gene>
    <name evidence="2" type="ordered locus">OCA5_c10260</name>
</gene>
<reference evidence="2 3" key="1">
    <citation type="journal article" date="2011" name="J. Bacteriol.">
        <title>Complete genome sequences of the chemolithoautotrophic Oligotropha carboxidovorans strains OM4 and OM5.</title>
        <authorList>
            <person name="Volland S."/>
            <person name="Rachinger M."/>
            <person name="Strittmatter A."/>
            <person name="Daniel R."/>
            <person name="Gottschalk G."/>
            <person name="Meyer O."/>
        </authorList>
    </citation>
    <scope>NUCLEOTIDE SEQUENCE [LARGE SCALE GENOMIC DNA]</scope>
    <source>
        <strain evidence="3">ATCC 49405 / DSM 1227 / KCTC 32145 / OM5</strain>
    </source>
</reference>
<dbReference type="PATRIC" id="fig|504832.7.peg.1089"/>
<organism evidence="2 3">
    <name type="scientific">Afipia carboxidovorans (strain ATCC 49405 / DSM 1227 / KCTC 32145 / OM5)</name>
    <name type="common">Oligotropha carboxidovorans</name>
    <dbReference type="NCBI Taxonomy" id="504832"/>
    <lineage>
        <taxon>Bacteria</taxon>
        <taxon>Pseudomonadati</taxon>
        <taxon>Pseudomonadota</taxon>
        <taxon>Alphaproteobacteria</taxon>
        <taxon>Hyphomicrobiales</taxon>
        <taxon>Nitrobacteraceae</taxon>
        <taxon>Afipia</taxon>
    </lineage>
</organism>
<name>F8BSV4_AFIC5</name>
<proteinExistence type="predicted"/>